<gene>
    <name evidence="5" type="ORF">ENV67_06975</name>
</gene>
<dbReference type="InterPro" id="IPR052174">
    <property type="entry name" value="Flavoredoxin"/>
</dbReference>
<feature type="domain" description="Flavin reductase like" evidence="4">
    <location>
        <begin position="11"/>
        <end position="168"/>
    </location>
</feature>
<proteinExistence type="inferred from homology"/>
<comment type="similarity">
    <text evidence="3">Belongs to the flavoredoxin family.</text>
</comment>
<dbReference type="InterPro" id="IPR002563">
    <property type="entry name" value="Flavin_Rdtase-like_dom"/>
</dbReference>
<protein>
    <submittedName>
        <fullName evidence="5">Flavin reductase family protein</fullName>
    </submittedName>
</protein>
<accession>A0A7C4Y6J9</accession>
<evidence type="ECO:0000256" key="3">
    <source>
        <dbReference type="ARBA" id="ARBA00038054"/>
    </source>
</evidence>
<evidence type="ECO:0000256" key="1">
    <source>
        <dbReference type="ARBA" id="ARBA00001917"/>
    </source>
</evidence>
<comment type="cofactor">
    <cofactor evidence="1">
        <name>FMN</name>
        <dbReference type="ChEBI" id="CHEBI:58210"/>
    </cofactor>
</comment>
<organism evidence="5">
    <name type="scientific">candidate division WOR-3 bacterium</name>
    <dbReference type="NCBI Taxonomy" id="2052148"/>
    <lineage>
        <taxon>Bacteria</taxon>
        <taxon>Bacteria division WOR-3</taxon>
    </lineage>
</organism>
<reference evidence="5" key="1">
    <citation type="journal article" date="2020" name="mSystems">
        <title>Genome- and Community-Level Interaction Insights into Carbon Utilization and Element Cycling Functions of Hydrothermarchaeota in Hydrothermal Sediment.</title>
        <authorList>
            <person name="Zhou Z."/>
            <person name="Liu Y."/>
            <person name="Xu W."/>
            <person name="Pan J."/>
            <person name="Luo Z.H."/>
            <person name="Li M."/>
        </authorList>
    </citation>
    <scope>NUCLEOTIDE SEQUENCE [LARGE SCALE GENOMIC DNA]</scope>
    <source>
        <strain evidence="5">SpSt-780</strain>
    </source>
</reference>
<sequence length="174" mass="20061">MLKEIKKYPYRVLHPKLVALISSMDEKDIPNVCTVAWIMPVSIEPPLITVALQKKHKTTDNILKRKEFVVNIPVEKQVELVKNCGSCSGWKVDKFKDFKIEKEEAKKIKTPRIKGCAGYIECELYSYFEAGDHYLFNGKILISEADDNFFGDMWNNPPILYHFGKDVYGKVSKI</sequence>
<evidence type="ECO:0000259" key="4">
    <source>
        <dbReference type="SMART" id="SM00903"/>
    </source>
</evidence>
<keyword evidence="2" id="KW-0285">Flavoprotein</keyword>
<name>A0A7C4Y6J9_UNCW3</name>
<dbReference type="GO" id="GO:0016646">
    <property type="term" value="F:oxidoreductase activity, acting on the CH-NH group of donors, NAD or NADP as acceptor"/>
    <property type="evidence" value="ECO:0007669"/>
    <property type="project" value="UniProtKB-ARBA"/>
</dbReference>
<dbReference type="InterPro" id="IPR012349">
    <property type="entry name" value="Split_barrel_FMN-bd"/>
</dbReference>
<dbReference type="PANTHER" id="PTHR43567">
    <property type="entry name" value="FLAVOREDOXIN-RELATED-RELATED"/>
    <property type="match status" value="1"/>
</dbReference>
<dbReference type="EMBL" id="DTHG01000086">
    <property type="protein sequence ID" value="HGW92263.1"/>
    <property type="molecule type" value="Genomic_DNA"/>
</dbReference>
<dbReference type="SMART" id="SM00903">
    <property type="entry name" value="Flavin_Reduct"/>
    <property type="match status" value="1"/>
</dbReference>
<dbReference type="PANTHER" id="PTHR43567:SF1">
    <property type="entry name" value="FLAVOREDOXIN"/>
    <property type="match status" value="1"/>
</dbReference>
<evidence type="ECO:0000256" key="2">
    <source>
        <dbReference type="ARBA" id="ARBA00022630"/>
    </source>
</evidence>
<dbReference type="Pfam" id="PF01613">
    <property type="entry name" value="Flavin_Reduct"/>
    <property type="match status" value="1"/>
</dbReference>
<evidence type="ECO:0000313" key="5">
    <source>
        <dbReference type="EMBL" id="HGW92263.1"/>
    </source>
</evidence>
<dbReference type="SUPFAM" id="SSF50475">
    <property type="entry name" value="FMN-binding split barrel"/>
    <property type="match status" value="1"/>
</dbReference>
<comment type="caution">
    <text evidence="5">The sequence shown here is derived from an EMBL/GenBank/DDBJ whole genome shotgun (WGS) entry which is preliminary data.</text>
</comment>
<dbReference type="AlphaFoldDB" id="A0A7C4Y6J9"/>
<dbReference type="GO" id="GO:0010181">
    <property type="term" value="F:FMN binding"/>
    <property type="evidence" value="ECO:0007669"/>
    <property type="project" value="InterPro"/>
</dbReference>
<dbReference type="Gene3D" id="2.30.110.10">
    <property type="entry name" value="Electron Transport, Fmn-binding Protein, Chain A"/>
    <property type="match status" value="1"/>
</dbReference>